<dbReference type="InterPro" id="IPR010914">
    <property type="entry name" value="RsgA_GTPase_dom"/>
</dbReference>
<keyword evidence="5 10" id="KW-0547">Nucleotide-binding</keyword>
<dbReference type="InterPro" id="IPR027417">
    <property type="entry name" value="P-loop_NTPase"/>
</dbReference>
<keyword evidence="14" id="KW-1185">Reference proteome</keyword>
<evidence type="ECO:0000256" key="6">
    <source>
        <dbReference type="ARBA" id="ARBA00022801"/>
    </source>
</evidence>
<feature type="domain" description="CP-type G" evidence="12">
    <location>
        <begin position="105"/>
        <end position="260"/>
    </location>
</feature>
<feature type="binding site" evidence="10">
    <location>
        <position position="283"/>
    </location>
    <ligand>
        <name>Zn(2+)</name>
        <dbReference type="ChEBI" id="CHEBI:29105"/>
    </ligand>
</feature>
<dbReference type="InterPro" id="IPR030378">
    <property type="entry name" value="G_CP_dom"/>
</dbReference>
<keyword evidence="3 10" id="KW-0479">Metal-binding</keyword>
<keyword evidence="1 10" id="KW-0963">Cytoplasm</keyword>
<dbReference type="EMBL" id="JANGAC010000012">
    <property type="protein sequence ID" value="MCQ4924322.1"/>
    <property type="molecule type" value="Genomic_DNA"/>
</dbReference>
<comment type="caution">
    <text evidence="13">The sequence shown here is derived from an EMBL/GenBank/DDBJ whole genome shotgun (WGS) entry which is preliminary data.</text>
</comment>
<dbReference type="NCBIfam" id="TIGR00157">
    <property type="entry name" value="ribosome small subunit-dependent GTPase A"/>
    <property type="match status" value="1"/>
</dbReference>
<reference evidence="13 14" key="1">
    <citation type="submission" date="2022-06" db="EMBL/GenBank/DDBJ databases">
        <title>Isolation of gut microbiota from human fecal samples.</title>
        <authorList>
            <person name="Pamer E.G."/>
            <person name="Barat B."/>
            <person name="Waligurski E."/>
            <person name="Medina S."/>
            <person name="Paddock L."/>
            <person name="Mostad J."/>
        </authorList>
    </citation>
    <scope>NUCLEOTIDE SEQUENCE [LARGE SCALE GENOMIC DNA]</scope>
    <source>
        <strain evidence="13 14">DFI.7.95</strain>
    </source>
</reference>
<dbReference type="HAMAP" id="MF_01820">
    <property type="entry name" value="GTPase_RsgA"/>
    <property type="match status" value="1"/>
</dbReference>
<feature type="binding site" evidence="10">
    <location>
        <position position="296"/>
    </location>
    <ligand>
        <name>Zn(2+)</name>
        <dbReference type="ChEBI" id="CHEBI:29105"/>
    </ligand>
</feature>
<evidence type="ECO:0000313" key="14">
    <source>
        <dbReference type="Proteomes" id="UP001524478"/>
    </source>
</evidence>
<accession>A0ABT1SD61</accession>
<evidence type="ECO:0000256" key="1">
    <source>
        <dbReference type="ARBA" id="ARBA00022490"/>
    </source>
</evidence>
<evidence type="ECO:0000256" key="2">
    <source>
        <dbReference type="ARBA" id="ARBA00022517"/>
    </source>
</evidence>
<feature type="binding site" evidence="10">
    <location>
        <begin position="202"/>
        <end position="210"/>
    </location>
    <ligand>
        <name>GTP</name>
        <dbReference type="ChEBI" id="CHEBI:37565"/>
    </ligand>
</feature>
<dbReference type="EC" id="3.6.1.-" evidence="10"/>
<dbReference type="Gene3D" id="1.10.40.50">
    <property type="entry name" value="Probable gtpase engc, domain 3"/>
    <property type="match status" value="1"/>
</dbReference>
<evidence type="ECO:0000256" key="8">
    <source>
        <dbReference type="ARBA" id="ARBA00022884"/>
    </source>
</evidence>
<comment type="subunit">
    <text evidence="10">Monomer. Associates with 30S ribosomal subunit, binds 16S rRNA.</text>
</comment>
<feature type="binding site" evidence="10">
    <location>
        <position position="288"/>
    </location>
    <ligand>
        <name>Zn(2+)</name>
        <dbReference type="ChEBI" id="CHEBI:29105"/>
    </ligand>
</feature>
<keyword evidence="4 10" id="KW-0699">rRNA-binding</keyword>
<protein>
    <recommendedName>
        <fullName evidence="10">Small ribosomal subunit biogenesis GTPase RsgA</fullName>
        <ecNumber evidence="10">3.6.1.-</ecNumber>
    </recommendedName>
</protein>
<dbReference type="Pfam" id="PF03193">
    <property type="entry name" value="RsgA_GTPase"/>
    <property type="match status" value="1"/>
</dbReference>
<evidence type="ECO:0000256" key="10">
    <source>
        <dbReference type="HAMAP-Rule" id="MF_01820"/>
    </source>
</evidence>
<dbReference type="InterPro" id="IPR012340">
    <property type="entry name" value="NA-bd_OB-fold"/>
</dbReference>
<comment type="similarity">
    <text evidence="10">Belongs to the TRAFAC class YlqF/YawG GTPase family. RsgA subfamily.</text>
</comment>
<comment type="cofactor">
    <cofactor evidence="10">
        <name>Zn(2+)</name>
        <dbReference type="ChEBI" id="CHEBI:29105"/>
    </cofactor>
    <text evidence="10">Binds 1 zinc ion per subunit.</text>
</comment>
<evidence type="ECO:0000256" key="9">
    <source>
        <dbReference type="ARBA" id="ARBA00023134"/>
    </source>
</evidence>
<keyword evidence="7 10" id="KW-0862">Zinc</keyword>
<dbReference type="SUPFAM" id="SSF52540">
    <property type="entry name" value="P-loop containing nucleoside triphosphate hydrolases"/>
    <property type="match status" value="1"/>
</dbReference>
<keyword evidence="2 10" id="KW-0690">Ribosome biogenesis</keyword>
<dbReference type="PROSITE" id="PS51721">
    <property type="entry name" value="G_CP"/>
    <property type="match status" value="1"/>
</dbReference>
<organism evidence="13 14">
    <name type="scientific">Tissierella carlieri</name>
    <dbReference type="NCBI Taxonomy" id="689904"/>
    <lineage>
        <taxon>Bacteria</taxon>
        <taxon>Bacillati</taxon>
        <taxon>Bacillota</taxon>
        <taxon>Tissierellia</taxon>
        <taxon>Tissierellales</taxon>
        <taxon>Tissierellaceae</taxon>
        <taxon>Tissierella</taxon>
    </lineage>
</organism>
<keyword evidence="6 10" id="KW-0378">Hydrolase</keyword>
<name>A0ABT1SD61_9FIRM</name>
<feature type="domain" description="EngC GTPase" evidence="11">
    <location>
        <begin position="111"/>
        <end position="258"/>
    </location>
</feature>
<evidence type="ECO:0000256" key="7">
    <source>
        <dbReference type="ARBA" id="ARBA00022833"/>
    </source>
</evidence>
<dbReference type="Gene3D" id="3.40.50.300">
    <property type="entry name" value="P-loop containing nucleotide triphosphate hydrolases"/>
    <property type="match status" value="1"/>
</dbReference>
<sequence length="343" mass="39458">MIRGIENYGFTNYFSNQIELINGDKDDLVPARITEVHKEMYTIIYDNIEKRARLKGSIFYNDKYSIYPAVGDFVLVNRNPYGEDIIHHVLDRKSKFSRYDSHYEKEQMVAANFDHVFIISSLNHDFNIKRIERYLSIAWESGANPAVILTKSDLVDDIEEYSLQVDNIAMGVPIFYISSVTGEGIEELKKHLKPKETIVFLGSSGVGKSSLVNALSGENVMKVNDIREDDSKGRHTTTHRQLIMLSNGTMIIDTPGMRELALWNIEDGLDTTFSEIEELSRLCRFKDCSHNKEPGCAIKKALLSGELSYDRWNNYIKLQKEARFAARKEQLNLRKKEKLSKKR</sequence>
<dbReference type="SUPFAM" id="SSF50249">
    <property type="entry name" value="Nucleic acid-binding proteins"/>
    <property type="match status" value="1"/>
</dbReference>
<keyword evidence="8 10" id="KW-0694">RNA-binding</keyword>
<feature type="binding site" evidence="10">
    <location>
        <begin position="150"/>
        <end position="153"/>
    </location>
    <ligand>
        <name>GTP</name>
        <dbReference type="ChEBI" id="CHEBI:37565"/>
    </ligand>
</feature>
<dbReference type="PROSITE" id="PS50936">
    <property type="entry name" value="ENGC_GTPASE"/>
    <property type="match status" value="1"/>
</dbReference>
<comment type="function">
    <text evidence="10">One of several proteins that assist in the late maturation steps of the functional core of the 30S ribosomal subunit. Helps release RbfA from mature subunits. May play a role in the assembly of ribosomal proteins into the subunit. Circularly permuted GTPase that catalyzes slow GTP hydrolysis, GTPase activity is stimulated by the 30S ribosomal subunit.</text>
</comment>
<evidence type="ECO:0000259" key="11">
    <source>
        <dbReference type="PROSITE" id="PS50936"/>
    </source>
</evidence>
<evidence type="ECO:0000256" key="5">
    <source>
        <dbReference type="ARBA" id="ARBA00022741"/>
    </source>
</evidence>
<dbReference type="InterPro" id="IPR004881">
    <property type="entry name" value="Ribosome_biogen_GTPase_RsgA"/>
</dbReference>
<feature type="binding site" evidence="10">
    <location>
        <position position="290"/>
    </location>
    <ligand>
        <name>Zn(2+)</name>
        <dbReference type="ChEBI" id="CHEBI:29105"/>
    </ligand>
</feature>
<dbReference type="RefSeq" id="WP_256312084.1">
    <property type="nucleotide sequence ID" value="NZ_JANGAC010000012.1"/>
</dbReference>
<dbReference type="PANTHER" id="PTHR32120:SF10">
    <property type="entry name" value="SMALL RIBOSOMAL SUBUNIT BIOGENESIS GTPASE RSGA"/>
    <property type="match status" value="1"/>
</dbReference>
<evidence type="ECO:0000256" key="4">
    <source>
        <dbReference type="ARBA" id="ARBA00022730"/>
    </source>
</evidence>
<keyword evidence="9 10" id="KW-0342">GTP-binding</keyword>
<proteinExistence type="inferred from homology"/>
<evidence type="ECO:0000259" key="12">
    <source>
        <dbReference type="PROSITE" id="PS51721"/>
    </source>
</evidence>
<gene>
    <name evidence="10 13" type="primary">rsgA</name>
    <name evidence="13" type="ORF">NE686_14560</name>
</gene>
<comment type="subcellular location">
    <subcellularLocation>
        <location evidence="10">Cytoplasm</location>
    </subcellularLocation>
</comment>
<dbReference type="Proteomes" id="UP001524478">
    <property type="component" value="Unassembled WGS sequence"/>
</dbReference>
<evidence type="ECO:0000256" key="3">
    <source>
        <dbReference type="ARBA" id="ARBA00022723"/>
    </source>
</evidence>
<dbReference type="CDD" id="cd01854">
    <property type="entry name" value="YjeQ_EngC"/>
    <property type="match status" value="1"/>
</dbReference>
<evidence type="ECO:0000313" key="13">
    <source>
        <dbReference type="EMBL" id="MCQ4924322.1"/>
    </source>
</evidence>
<dbReference type="PANTHER" id="PTHR32120">
    <property type="entry name" value="SMALL RIBOSOMAL SUBUNIT BIOGENESIS GTPASE RSGA"/>
    <property type="match status" value="1"/>
</dbReference>